<sequence length="85" mass="9710">MAIIGERRRRRYLGGTVRLGGRRRRRRLAAVRRATQWSRTQWTMVVELLGPAVRKAVMEIAGNFRLMGTNGLLLPVLNSFPLPLP</sequence>
<gene>
    <name evidence="1" type="ORF">HPP92_009936</name>
</gene>
<dbReference type="EMBL" id="JADCNL010000004">
    <property type="protein sequence ID" value="KAG0485857.1"/>
    <property type="molecule type" value="Genomic_DNA"/>
</dbReference>
<dbReference type="AlphaFoldDB" id="A0A835V579"/>
<keyword evidence="2" id="KW-1185">Reference proteome</keyword>
<evidence type="ECO:0000313" key="2">
    <source>
        <dbReference type="Proteomes" id="UP000636800"/>
    </source>
</evidence>
<proteinExistence type="predicted"/>
<dbReference type="OrthoDB" id="2015831at2759"/>
<organism evidence="1 2">
    <name type="scientific">Vanilla planifolia</name>
    <name type="common">Vanilla</name>
    <dbReference type="NCBI Taxonomy" id="51239"/>
    <lineage>
        <taxon>Eukaryota</taxon>
        <taxon>Viridiplantae</taxon>
        <taxon>Streptophyta</taxon>
        <taxon>Embryophyta</taxon>
        <taxon>Tracheophyta</taxon>
        <taxon>Spermatophyta</taxon>
        <taxon>Magnoliopsida</taxon>
        <taxon>Liliopsida</taxon>
        <taxon>Asparagales</taxon>
        <taxon>Orchidaceae</taxon>
        <taxon>Vanilloideae</taxon>
        <taxon>Vanilleae</taxon>
        <taxon>Vanilla</taxon>
    </lineage>
</organism>
<comment type="caution">
    <text evidence="1">The sequence shown here is derived from an EMBL/GenBank/DDBJ whole genome shotgun (WGS) entry which is preliminary data.</text>
</comment>
<name>A0A835V579_VANPL</name>
<evidence type="ECO:0000313" key="1">
    <source>
        <dbReference type="EMBL" id="KAG0485857.1"/>
    </source>
</evidence>
<reference evidence="1 2" key="1">
    <citation type="journal article" date="2020" name="Nat. Food">
        <title>A phased Vanilla planifolia genome enables genetic improvement of flavour and production.</title>
        <authorList>
            <person name="Hasing T."/>
            <person name="Tang H."/>
            <person name="Brym M."/>
            <person name="Khazi F."/>
            <person name="Huang T."/>
            <person name="Chambers A.H."/>
        </authorList>
    </citation>
    <scope>NUCLEOTIDE SEQUENCE [LARGE SCALE GENOMIC DNA]</scope>
    <source>
        <tissue evidence="1">Leaf</tissue>
    </source>
</reference>
<protein>
    <submittedName>
        <fullName evidence="1">Uncharacterized protein</fullName>
    </submittedName>
</protein>
<accession>A0A835V579</accession>
<dbReference type="Proteomes" id="UP000636800">
    <property type="component" value="Unassembled WGS sequence"/>
</dbReference>